<evidence type="ECO:0000313" key="1">
    <source>
        <dbReference type="EMBL" id="GEC28451.1"/>
    </source>
</evidence>
<dbReference type="EMBL" id="BJNH01000080">
    <property type="protein sequence ID" value="GEC28451.1"/>
    <property type="molecule type" value="Genomic_DNA"/>
</dbReference>
<dbReference type="Proteomes" id="UP000320693">
    <property type="component" value="Unassembled WGS sequence"/>
</dbReference>
<evidence type="ECO:0000313" key="2">
    <source>
        <dbReference type="Proteomes" id="UP000320693"/>
    </source>
</evidence>
<reference evidence="1 2" key="1">
    <citation type="submission" date="2019-06" db="EMBL/GenBank/DDBJ databases">
        <title>Whole genome shotgun sequence of Pseudonocardia saturnea NBRC 14499.</title>
        <authorList>
            <person name="Hosoyama A."/>
            <person name="Uohara A."/>
            <person name="Ohji S."/>
            <person name="Ichikawa N."/>
        </authorList>
    </citation>
    <scope>NUCLEOTIDE SEQUENCE [LARGE SCALE GENOMIC DNA]</scope>
    <source>
        <strain evidence="1 2">NBRC 14499</strain>
    </source>
</reference>
<proteinExistence type="predicted"/>
<dbReference type="RefSeq" id="WP_125911309.1">
    <property type="nucleotide sequence ID" value="NZ_BJNH01000080.1"/>
</dbReference>
<keyword evidence="2" id="KW-1185">Reference proteome</keyword>
<accession>A0ABQ0S6F7</accession>
<sequence>MTVVFAALAVSRHLQDATGVSIQNLVRTLRTVRSATIRLGRHEITLALDIPAAAQAILDRLPPRGH</sequence>
<name>A0ABQ0S6F7_9PSEU</name>
<protein>
    <recommendedName>
        <fullName evidence="3">Transposase</fullName>
    </recommendedName>
</protein>
<organism evidence="1 2">
    <name type="scientific">Pseudonocardia saturnea</name>
    <dbReference type="NCBI Taxonomy" id="33909"/>
    <lineage>
        <taxon>Bacteria</taxon>
        <taxon>Bacillati</taxon>
        <taxon>Actinomycetota</taxon>
        <taxon>Actinomycetes</taxon>
        <taxon>Pseudonocardiales</taxon>
        <taxon>Pseudonocardiaceae</taxon>
        <taxon>Pseudonocardia</taxon>
    </lineage>
</organism>
<gene>
    <name evidence="1" type="ORF">PSA01_54800</name>
</gene>
<evidence type="ECO:0008006" key="3">
    <source>
        <dbReference type="Google" id="ProtNLM"/>
    </source>
</evidence>
<comment type="caution">
    <text evidence="1">The sequence shown here is derived from an EMBL/GenBank/DDBJ whole genome shotgun (WGS) entry which is preliminary data.</text>
</comment>